<dbReference type="GO" id="GO:0016491">
    <property type="term" value="F:oxidoreductase activity"/>
    <property type="evidence" value="ECO:0007669"/>
    <property type="project" value="UniProtKB-KW"/>
</dbReference>
<name>A0ABU5UAD1_9CYAN</name>
<evidence type="ECO:0000256" key="3">
    <source>
        <dbReference type="ARBA" id="ARBA00022630"/>
    </source>
</evidence>
<dbReference type="RefSeq" id="WP_323194262.1">
    <property type="nucleotide sequence ID" value="NZ_JAYGHG010000001.1"/>
</dbReference>
<dbReference type="Proteomes" id="UP001302120">
    <property type="component" value="Unassembled WGS sequence"/>
</dbReference>
<evidence type="ECO:0000256" key="1">
    <source>
        <dbReference type="ARBA" id="ARBA00005272"/>
    </source>
</evidence>
<dbReference type="SUPFAM" id="SSF51905">
    <property type="entry name" value="FAD/NAD(P)-binding domain"/>
    <property type="match status" value="1"/>
</dbReference>
<evidence type="ECO:0000313" key="10">
    <source>
        <dbReference type="Proteomes" id="UP001302120"/>
    </source>
</evidence>
<evidence type="ECO:0000256" key="6">
    <source>
        <dbReference type="ARBA" id="ARBA00023027"/>
    </source>
</evidence>
<dbReference type="PRINTS" id="PR00368">
    <property type="entry name" value="FADPNR"/>
</dbReference>
<evidence type="ECO:0000256" key="5">
    <source>
        <dbReference type="ARBA" id="ARBA00023002"/>
    </source>
</evidence>
<keyword evidence="3" id="KW-0285">Flavoprotein</keyword>
<keyword evidence="5 9" id="KW-0560">Oxidoreductase</keyword>
<comment type="caution">
    <text evidence="9">The sequence shown here is derived from an EMBL/GenBank/DDBJ whole genome shotgun (WGS) entry which is preliminary data.</text>
</comment>
<evidence type="ECO:0000256" key="7">
    <source>
        <dbReference type="ARBA" id="ARBA00047599"/>
    </source>
</evidence>
<gene>
    <name evidence="9" type="ORF">VB620_01030</name>
</gene>
<dbReference type="InterPro" id="IPR036188">
    <property type="entry name" value="FAD/NAD-bd_sf"/>
</dbReference>
<protein>
    <recommendedName>
        <fullName evidence="2">NADH:ubiquinone reductase (non-electrogenic)</fullName>
        <ecNumber evidence="2">1.6.5.9</ecNumber>
    </recommendedName>
</protein>
<accession>A0ABU5UAD1</accession>
<keyword evidence="4" id="KW-0274">FAD</keyword>
<dbReference type="EMBL" id="JAYGHG010000001">
    <property type="protein sequence ID" value="MEA5579921.1"/>
    <property type="molecule type" value="Genomic_DNA"/>
</dbReference>
<dbReference type="PANTHER" id="PTHR43706">
    <property type="entry name" value="NADH DEHYDROGENASE"/>
    <property type="match status" value="1"/>
</dbReference>
<evidence type="ECO:0000259" key="8">
    <source>
        <dbReference type="Pfam" id="PF07992"/>
    </source>
</evidence>
<dbReference type="EC" id="1.6.5.9" evidence="2"/>
<dbReference type="InterPro" id="IPR023753">
    <property type="entry name" value="FAD/NAD-binding_dom"/>
</dbReference>
<sequence>MKTPRIVIVGAGFGGLQVAQSLASSGLDVCLIDRHNYHTFVPLLYQVATSQLEPEYIAYPIRTILRRFSGKRYQKQPKTRFLWAEVQRIDFTAQIVQTDGCAIAYDFLVLATGSKTQYLGVTGAAEYAFPIGNLAASVRLRHRILSCLELASQELDPDIRQQLLTFTIVGGGATGVEMAGGVIEMLRGKLRRDYPTLDLQSVRLILVQSGDRLLREFPEKLGVYTYKKLTKLGVEIYLKTRVSQVTPASVYLDNKEVIPSATVIWTAGSEANVPQTSQEIPIAKKGKLLVHPTLQLQEHSNVYAIGDLSHIEPNHIPLSGVAPEALQQGVRVARNIQRQLRGKSPQPFSYFNKGRLAIIGCYSGVCKIGNFELTGLLPWLMWLAVHLIYLPGYRSRLFVLLTWLYTYLLGDRAVRLILTISDI</sequence>
<keyword evidence="6" id="KW-0520">NAD</keyword>
<evidence type="ECO:0000313" key="9">
    <source>
        <dbReference type="EMBL" id="MEA5579921.1"/>
    </source>
</evidence>
<feature type="domain" description="FAD/NAD(P)-binding" evidence="8">
    <location>
        <begin position="5"/>
        <end position="317"/>
    </location>
</feature>
<dbReference type="Pfam" id="PF07992">
    <property type="entry name" value="Pyr_redox_2"/>
    <property type="match status" value="1"/>
</dbReference>
<dbReference type="Gene3D" id="3.50.50.100">
    <property type="match status" value="1"/>
</dbReference>
<evidence type="ECO:0000256" key="2">
    <source>
        <dbReference type="ARBA" id="ARBA00012637"/>
    </source>
</evidence>
<comment type="similarity">
    <text evidence="1">Belongs to the NADH dehydrogenase family.</text>
</comment>
<dbReference type="PANTHER" id="PTHR43706:SF47">
    <property type="entry name" value="EXTERNAL NADH-UBIQUINONE OXIDOREDUCTASE 1, MITOCHONDRIAL-RELATED"/>
    <property type="match status" value="1"/>
</dbReference>
<proteinExistence type="inferred from homology"/>
<keyword evidence="10" id="KW-1185">Reference proteome</keyword>
<dbReference type="InterPro" id="IPR045024">
    <property type="entry name" value="NDH-2"/>
</dbReference>
<organism evidence="9 10">
    <name type="scientific">Nodularia harveyana UHCC-0300</name>
    <dbReference type="NCBI Taxonomy" id="2974287"/>
    <lineage>
        <taxon>Bacteria</taxon>
        <taxon>Bacillati</taxon>
        <taxon>Cyanobacteriota</taxon>
        <taxon>Cyanophyceae</taxon>
        <taxon>Nostocales</taxon>
        <taxon>Nodulariaceae</taxon>
        <taxon>Nodularia</taxon>
    </lineage>
</organism>
<reference evidence="9 10" key="1">
    <citation type="submission" date="2023-12" db="EMBL/GenBank/DDBJ databases">
        <title>Baltic Sea Cyanobacteria.</title>
        <authorList>
            <person name="Delbaje E."/>
            <person name="Fewer D.P."/>
            <person name="Shishido T.K."/>
        </authorList>
    </citation>
    <scope>NUCLEOTIDE SEQUENCE [LARGE SCALE GENOMIC DNA]</scope>
    <source>
        <strain evidence="9 10">UHCC-0300</strain>
    </source>
</reference>
<comment type="catalytic activity">
    <reaction evidence="7">
        <text>a quinone + NADH + H(+) = a quinol + NAD(+)</text>
        <dbReference type="Rhea" id="RHEA:46160"/>
        <dbReference type="ChEBI" id="CHEBI:15378"/>
        <dbReference type="ChEBI" id="CHEBI:24646"/>
        <dbReference type="ChEBI" id="CHEBI:57540"/>
        <dbReference type="ChEBI" id="CHEBI:57945"/>
        <dbReference type="ChEBI" id="CHEBI:132124"/>
        <dbReference type="EC" id="1.6.5.9"/>
    </reaction>
</comment>
<evidence type="ECO:0000256" key="4">
    <source>
        <dbReference type="ARBA" id="ARBA00022827"/>
    </source>
</evidence>
<dbReference type="PRINTS" id="PR00411">
    <property type="entry name" value="PNDRDTASEI"/>
</dbReference>